<keyword evidence="2" id="KW-0378">Hydrolase</keyword>
<organism evidence="5">
    <name type="scientific">marine sediment metagenome</name>
    <dbReference type="NCBI Taxonomy" id="412755"/>
    <lineage>
        <taxon>unclassified sequences</taxon>
        <taxon>metagenomes</taxon>
        <taxon>ecological metagenomes</taxon>
    </lineage>
</organism>
<protein>
    <recommendedName>
        <fullName evidence="4">Carboxyltransferase domain-containing protein</fullName>
    </recommendedName>
</protein>
<dbReference type="Pfam" id="PF02626">
    <property type="entry name" value="CT_A_B"/>
    <property type="match status" value="1"/>
</dbReference>
<feature type="domain" description="Carboxyltransferase" evidence="4">
    <location>
        <begin position="28"/>
        <end position="60"/>
    </location>
</feature>
<accession>X1NBC9</accession>
<evidence type="ECO:0000256" key="2">
    <source>
        <dbReference type="ARBA" id="ARBA00022801"/>
    </source>
</evidence>
<comment type="caution">
    <text evidence="5">The sequence shown here is derived from an EMBL/GenBank/DDBJ whole genome shotgun (WGS) entry which is preliminary data.</text>
</comment>
<name>X1NBC9_9ZZZZ</name>
<evidence type="ECO:0000256" key="1">
    <source>
        <dbReference type="ARBA" id="ARBA00022741"/>
    </source>
</evidence>
<gene>
    <name evidence="5" type="ORF">S06H3_50201</name>
</gene>
<proteinExistence type="predicted"/>
<dbReference type="InterPro" id="IPR052708">
    <property type="entry name" value="PxpC"/>
</dbReference>
<evidence type="ECO:0000259" key="4">
    <source>
        <dbReference type="Pfam" id="PF02626"/>
    </source>
</evidence>
<dbReference type="AlphaFoldDB" id="X1NBC9"/>
<evidence type="ECO:0000256" key="3">
    <source>
        <dbReference type="ARBA" id="ARBA00022840"/>
    </source>
</evidence>
<dbReference type="GO" id="GO:0016787">
    <property type="term" value="F:hydrolase activity"/>
    <property type="evidence" value="ECO:0007669"/>
    <property type="project" value="UniProtKB-KW"/>
</dbReference>
<dbReference type="EMBL" id="BARV01031763">
    <property type="protein sequence ID" value="GAI41342.1"/>
    <property type="molecule type" value="Genomic_DNA"/>
</dbReference>
<dbReference type="PANTHER" id="PTHR43309:SF3">
    <property type="entry name" value="5-OXOPROLINASE SUBUNIT C"/>
    <property type="match status" value="1"/>
</dbReference>
<dbReference type="InterPro" id="IPR003778">
    <property type="entry name" value="CT_A_B"/>
</dbReference>
<sequence>MSGAVLTVERAGALTTVQDLGRPGYAHLGVPASGALVRAAHLLANRLVGNPGAAAGLETT</sequence>
<keyword evidence="3" id="KW-0067">ATP-binding</keyword>
<dbReference type="GO" id="GO:0005524">
    <property type="term" value="F:ATP binding"/>
    <property type="evidence" value="ECO:0007669"/>
    <property type="project" value="UniProtKB-KW"/>
</dbReference>
<feature type="non-terminal residue" evidence="5">
    <location>
        <position position="60"/>
    </location>
</feature>
<keyword evidence="1" id="KW-0547">Nucleotide-binding</keyword>
<evidence type="ECO:0000313" key="5">
    <source>
        <dbReference type="EMBL" id="GAI41342.1"/>
    </source>
</evidence>
<dbReference type="PANTHER" id="PTHR43309">
    <property type="entry name" value="5-OXOPROLINASE SUBUNIT C"/>
    <property type="match status" value="1"/>
</dbReference>
<reference evidence="5" key="1">
    <citation type="journal article" date="2014" name="Front. Microbiol.">
        <title>High frequency of phylogenetically diverse reductive dehalogenase-homologous genes in deep subseafloor sedimentary metagenomes.</title>
        <authorList>
            <person name="Kawai M."/>
            <person name="Futagami T."/>
            <person name="Toyoda A."/>
            <person name="Takaki Y."/>
            <person name="Nishi S."/>
            <person name="Hori S."/>
            <person name="Arai W."/>
            <person name="Tsubouchi T."/>
            <person name="Morono Y."/>
            <person name="Uchiyama I."/>
            <person name="Ito T."/>
            <person name="Fujiyama A."/>
            <person name="Inagaki F."/>
            <person name="Takami H."/>
        </authorList>
    </citation>
    <scope>NUCLEOTIDE SEQUENCE</scope>
    <source>
        <strain evidence="5">Expedition CK06-06</strain>
    </source>
</reference>